<keyword evidence="1 6" id="KW-0489">Methyltransferase</keyword>
<evidence type="ECO:0000256" key="1">
    <source>
        <dbReference type="ARBA" id="ARBA00022603"/>
    </source>
</evidence>
<dbReference type="PANTHER" id="PTHR46015">
    <property type="entry name" value="ZGC:172121"/>
    <property type="match status" value="1"/>
</dbReference>
<dbReference type="GO" id="GO:0032259">
    <property type="term" value="P:methylation"/>
    <property type="evidence" value="ECO:0007669"/>
    <property type="project" value="UniProtKB-KW"/>
</dbReference>
<keyword evidence="2 6" id="KW-0808">Transferase</keyword>
<dbReference type="PANTHER" id="PTHR46015:SF1">
    <property type="entry name" value="HOMOCYSTEINE S-METHYLTRANSFERASE-LIKE ISOFORM 1"/>
    <property type="match status" value="1"/>
</dbReference>
<dbReference type="EMBL" id="VSSQ01005514">
    <property type="protein sequence ID" value="MPM29454.1"/>
    <property type="molecule type" value="Genomic_DNA"/>
</dbReference>
<protein>
    <submittedName>
        <fullName evidence="6">Homocysteine S-methyltransferase</fullName>
        <ecNumber evidence="6">2.1.1.10</ecNumber>
    </submittedName>
</protein>
<name>A0A644YTT8_9ZZZZ</name>
<keyword evidence="3" id="KW-0479">Metal-binding</keyword>
<evidence type="ECO:0000259" key="5">
    <source>
        <dbReference type="PROSITE" id="PS50970"/>
    </source>
</evidence>
<sequence>MKNNFNKVLNETKTMIVDGAMATELEAMGCDLNDELWSAKVLAEQPELIKKVHLSYFKAGADCGITASYQATIAGYIKKGYSEEEAENLIIRSVQLLCAARDEWWEDEGKNSGRAYPLVAAAVGPYGAFLADGSEYRGGYNVSKEVLVDFHKRRMELLWNAGAEILAIETVPSLEEALITAEIAENIAADCWISFSCKNDKEISEGTPIDKCAAKLNKYDCVKAIGLNCTAPHFVEGLIKKIKAVSEKPIVVYPNSGEEYDAVTKTWHGSKDGKTYGQWAESWYRAGAGIIGGCCRTTPANIEEVYKLLRK</sequence>
<evidence type="ECO:0000256" key="3">
    <source>
        <dbReference type="ARBA" id="ARBA00022723"/>
    </source>
</evidence>
<feature type="domain" description="Hcy-binding" evidence="5">
    <location>
        <begin position="3"/>
        <end position="309"/>
    </location>
</feature>
<dbReference type="AlphaFoldDB" id="A0A644YTT8"/>
<dbReference type="Pfam" id="PF02574">
    <property type="entry name" value="S-methyl_trans"/>
    <property type="match status" value="1"/>
</dbReference>
<organism evidence="6">
    <name type="scientific">bioreactor metagenome</name>
    <dbReference type="NCBI Taxonomy" id="1076179"/>
    <lineage>
        <taxon>unclassified sequences</taxon>
        <taxon>metagenomes</taxon>
        <taxon>ecological metagenomes</taxon>
    </lineage>
</organism>
<dbReference type="GO" id="GO:0033528">
    <property type="term" value="P:S-methylmethionine cycle"/>
    <property type="evidence" value="ECO:0007669"/>
    <property type="project" value="TreeGrafter"/>
</dbReference>
<reference evidence="6" key="1">
    <citation type="submission" date="2019-08" db="EMBL/GenBank/DDBJ databases">
        <authorList>
            <person name="Kucharzyk K."/>
            <person name="Murdoch R.W."/>
            <person name="Higgins S."/>
            <person name="Loffler F."/>
        </authorList>
    </citation>
    <scope>NUCLEOTIDE SEQUENCE</scope>
</reference>
<dbReference type="PROSITE" id="PS50970">
    <property type="entry name" value="HCY"/>
    <property type="match status" value="1"/>
</dbReference>
<dbReference type="FunFam" id="3.20.20.330:FF:000002">
    <property type="entry name" value="Homocysteine S-methyltransferase"/>
    <property type="match status" value="1"/>
</dbReference>
<gene>
    <name evidence="6" type="primary">mmuM_1</name>
    <name evidence="6" type="ORF">SDC9_75994</name>
</gene>
<dbReference type="SUPFAM" id="SSF82282">
    <property type="entry name" value="Homocysteine S-methyltransferase"/>
    <property type="match status" value="1"/>
</dbReference>
<dbReference type="Gene3D" id="3.20.20.330">
    <property type="entry name" value="Homocysteine-binding-like domain"/>
    <property type="match status" value="1"/>
</dbReference>
<dbReference type="GO" id="GO:0046872">
    <property type="term" value="F:metal ion binding"/>
    <property type="evidence" value="ECO:0007669"/>
    <property type="project" value="UniProtKB-KW"/>
</dbReference>
<dbReference type="GO" id="GO:0009086">
    <property type="term" value="P:methionine biosynthetic process"/>
    <property type="evidence" value="ECO:0007669"/>
    <property type="project" value="TreeGrafter"/>
</dbReference>
<keyword evidence="4" id="KW-0862">Zinc</keyword>
<dbReference type="NCBIfam" id="NF007020">
    <property type="entry name" value="PRK09485.1"/>
    <property type="match status" value="1"/>
</dbReference>
<dbReference type="EC" id="2.1.1.10" evidence="6"/>
<proteinExistence type="predicted"/>
<dbReference type="InterPro" id="IPR003726">
    <property type="entry name" value="HCY_dom"/>
</dbReference>
<accession>A0A644YTT8</accession>
<comment type="caution">
    <text evidence="6">The sequence shown here is derived from an EMBL/GenBank/DDBJ whole genome shotgun (WGS) entry which is preliminary data.</text>
</comment>
<evidence type="ECO:0000313" key="6">
    <source>
        <dbReference type="EMBL" id="MPM29454.1"/>
    </source>
</evidence>
<evidence type="ECO:0000256" key="2">
    <source>
        <dbReference type="ARBA" id="ARBA00022679"/>
    </source>
</evidence>
<dbReference type="InterPro" id="IPR036589">
    <property type="entry name" value="HCY_dom_sf"/>
</dbReference>
<dbReference type="InterPro" id="IPR051486">
    <property type="entry name" value="Hcy_S-methyltransferase"/>
</dbReference>
<dbReference type="GO" id="GO:0008898">
    <property type="term" value="F:S-adenosylmethionine-homocysteine S-methyltransferase activity"/>
    <property type="evidence" value="ECO:0007669"/>
    <property type="project" value="TreeGrafter"/>
</dbReference>
<evidence type="ECO:0000256" key="4">
    <source>
        <dbReference type="ARBA" id="ARBA00022833"/>
    </source>
</evidence>